<proteinExistence type="inferred from homology"/>
<evidence type="ECO:0000256" key="2">
    <source>
        <dbReference type="SAM" id="MobiDB-lite"/>
    </source>
</evidence>
<dbReference type="OrthoDB" id="9810761at2"/>
<dbReference type="Pfam" id="PF00498">
    <property type="entry name" value="FHA"/>
    <property type="match status" value="1"/>
</dbReference>
<feature type="compositionally biased region" description="Low complexity" evidence="2">
    <location>
        <begin position="343"/>
        <end position="360"/>
    </location>
</feature>
<dbReference type="SUPFAM" id="SSF49879">
    <property type="entry name" value="SMAD/FHA domain"/>
    <property type="match status" value="1"/>
</dbReference>
<dbReference type="PANTHER" id="PTHR30486">
    <property type="entry name" value="TWITCHING MOTILITY PROTEIN PILT"/>
    <property type="match status" value="1"/>
</dbReference>
<name>A0A0K1E7H3_CHOCO</name>
<dbReference type="EMBL" id="CP012159">
    <property type="protein sequence ID" value="AKT36523.1"/>
    <property type="molecule type" value="Genomic_DNA"/>
</dbReference>
<dbReference type="SUPFAM" id="SSF52540">
    <property type="entry name" value="P-loop containing nucleoside triphosphate hydrolases"/>
    <property type="match status" value="1"/>
</dbReference>
<dbReference type="Proteomes" id="UP000067626">
    <property type="component" value="Chromosome"/>
</dbReference>
<dbReference type="InterPro" id="IPR001482">
    <property type="entry name" value="T2SS/T4SS_dom"/>
</dbReference>
<dbReference type="PROSITE" id="PS50006">
    <property type="entry name" value="FHA_DOMAIN"/>
    <property type="match status" value="1"/>
</dbReference>
<organism evidence="4 5">
    <name type="scientific">Chondromyces crocatus</name>
    <dbReference type="NCBI Taxonomy" id="52"/>
    <lineage>
        <taxon>Bacteria</taxon>
        <taxon>Pseudomonadati</taxon>
        <taxon>Myxococcota</taxon>
        <taxon>Polyangia</taxon>
        <taxon>Polyangiales</taxon>
        <taxon>Polyangiaceae</taxon>
        <taxon>Chondromyces</taxon>
    </lineage>
</organism>
<dbReference type="Gene3D" id="2.60.200.20">
    <property type="match status" value="1"/>
</dbReference>
<accession>A0A0K1E7H3</accession>
<evidence type="ECO:0000313" key="5">
    <source>
        <dbReference type="Proteomes" id="UP000067626"/>
    </source>
</evidence>
<dbReference type="SMART" id="SM00240">
    <property type="entry name" value="FHA"/>
    <property type="match status" value="1"/>
</dbReference>
<feature type="compositionally biased region" description="Pro residues" evidence="2">
    <location>
        <begin position="171"/>
        <end position="180"/>
    </location>
</feature>
<dbReference type="InterPro" id="IPR000253">
    <property type="entry name" value="FHA_dom"/>
</dbReference>
<dbReference type="InterPro" id="IPR027417">
    <property type="entry name" value="P-loop_NTPase"/>
</dbReference>
<dbReference type="STRING" id="52.CMC5_006390"/>
<dbReference type="Gene3D" id="3.30.450.380">
    <property type="match status" value="1"/>
</dbReference>
<keyword evidence="5" id="KW-1185">Reference proteome</keyword>
<dbReference type="CDD" id="cd00060">
    <property type="entry name" value="FHA"/>
    <property type="match status" value="1"/>
</dbReference>
<feature type="region of interest" description="Disordered" evidence="2">
    <location>
        <begin position="156"/>
        <end position="185"/>
    </location>
</feature>
<feature type="compositionally biased region" description="Pro residues" evidence="2">
    <location>
        <begin position="297"/>
        <end position="327"/>
    </location>
</feature>
<dbReference type="Pfam" id="PF00437">
    <property type="entry name" value="T2SSE"/>
    <property type="match status" value="1"/>
</dbReference>
<feature type="region of interest" description="Disordered" evidence="2">
    <location>
        <begin position="202"/>
        <end position="385"/>
    </location>
</feature>
<dbReference type="KEGG" id="ccro:CMC5_006390"/>
<dbReference type="RefSeq" id="WP_050429028.1">
    <property type="nucleotide sequence ID" value="NZ_CP012159.1"/>
</dbReference>
<dbReference type="Gene3D" id="3.40.50.300">
    <property type="entry name" value="P-loop containing nucleotide triphosphate hydrolases"/>
    <property type="match status" value="1"/>
</dbReference>
<dbReference type="InterPro" id="IPR050921">
    <property type="entry name" value="T4SS_GSP_E_ATPase"/>
</dbReference>
<sequence>MDLELYIETEEGAQRSELLTTNGQIAIGRHSQCTLYLDGDRVSRVHAVVELRPEGFWLEDRSSNGTIVGERLIRKEATEAPYWTPVIIGTHTILFRPTSPAGAPGPLPVPRPPPMPGHLLETSTANPIMAAAFPQRTDAEGDSTTGDATQMELGDAAGPAAQPAALHSVPAPRPPPPPPARVHEAGVVKPSAPPQFPAERVILGAGLGPPPEPPPPVPPMFSAGVPSPGNVGPVTAPPFGPPPPPPSNLGLPPYGPPPAPSSMGMPSHGPPPAPSSMGMPAQHGLPPGPAPLGAHPHGPPPPHGAPPTPPPMAMHPHGPPHGAPPAPSSSMGHPAGPPPAPPSNLGLPLHAMQGPAPHGAAPGGPPHPGPAGETVSAPAHAPMGARPTDEYAALRREIHAKLLENLDLAKLDAAKLDDPSMRPRVLVALRRIVGQMSSRLDPSIDRDSLVGELADEALGLGPLERFLSDPTISEIMVVDPQTIYVEQGGKIVHTGARFTDDERVRAVIERIVTPLGRRIDESSPLVDARLKDGSRVNAVIKPLALRGSCITIRRFSKVPLTMEKLVGFGALTQRMARFLERSVVVKKNVIISGGTGSGKTTLLNVLSSAIPSDERIVTIEDAAELQLGQPHVVGMESRPANMEGRGEYTIRDLVRNALRMRPDRIVVGECRGGEALDMLQAMNTGHDGSLTTTHSNSPPEAVARIETLALMGGLDLPSRAIREQIAGSIHLVVQQTRFSDGSRKIADISEVSGIEDDGTIGIRPIFQFVRTGTGPGGKVIGEHRATGYLPSFLEDFIVAGLVKPGEPYL</sequence>
<feature type="compositionally biased region" description="Low complexity" evidence="2">
    <location>
        <begin position="275"/>
        <end position="296"/>
    </location>
</feature>
<dbReference type="AlphaFoldDB" id="A0A0K1E7H3"/>
<dbReference type="CDD" id="cd01130">
    <property type="entry name" value="VirB11-like_ATPase"/>
    <property type="match status" value="1"/>
</dbReference>
<feature type="compositionally biased region" description="Pro residues" evidence="2">
    <location>
        <begin position="235"/>
        <end position="260"/>
    </location>
</feature>
<evidence type="ECO:0000259" key="3">
    <source>
        <dbReference type="PROSITE" id="PS50006"/>
    </source>
</evidence>
<feature type="compositionally biased region" description="Low complexity" evidence="2">
    <location>
        <begin position="156"/>
        <end position="165"/>
    </location>
</feature>
<dbReference type="GO" id="GO:0016887">
    <property type="term" value="F:ATP hydrolysis activity"/>
    <property type="evidence" value="ECO:0007669"/>
    <property type="project" value="InterPro"/>
</dbReference>
<comment type="similarity">
    <text evidence="1">Belongs to the GSP E family.</text>
</comment>
<feature type="domain" description="FHA" evidence="3">
    <location>
        <begin position="25"/>
        <end position="73"/>
    </location>
</feature>
<dbReference type="PATRIC" id="fig|52.7.peg.685"/>
<evidence type="ECO:0000313" key="4">
    <source>
        <dbReference type="EMBL" id="AKT36523.1"/>
    </source>
</evidence>
<protein>
    <recommendedName>
        <fullName evidence="3">FHA domain-containing protein</fullName>
    </recommendedName>
</protein>
<reference evidence="4 5" key="1">
    <citation type="submission" date="2015-07" db="EMBL/GenBank/DDBJ databases">
        <title>Genome analysis of myxobacterium Chondromyces crocatus Cm c5 reveals a high potential for natural compound synthesis and the genetic basis for the loss of fruiting body formation.</title>
        <authorList>
            <person name="Zaburannyi N."/>
            <person name="Bunk B."/>
            <person name="Maier J."/>
            <person name="Overmann J."/>
            <person name="Mueller R."/>
        </authorList>
    </citation>
    <scope>NUCLEOTIDE SEQUENCE [LARGE SCALE GENOMIC DNA]</scope>
    <source>
        <strain evidence="4 5">Cm c5</strain>
    </source>
</reference>
<dbReference type="InterPro" id="IPR008984">
    <property type="entry name" value="SMAD_FHA_dom_sf"/>
</dbReference>
<evidence type="ECO:0000256" key="1">
    <source>
        <dbReference type="ARBA" id="ARBA00006611"/>
    </source>
</evidence>
<feature type="compositionally biased region" description="Pro residues" evidence="2">
    <location>
        <begin position="208"/>
        <end position="219"/>
    </location>
</feature>
<dbReference type="PANTHER" id="PTHR30486:SF15">
    <property type="entry name" value="TYPE II_IV SECRETION SYSTEM ATPASE"/>
    <property type="match status" value="1"/>
</dbReference>
<gene>
    <name evidence="4" type="ORF">CMC5_006390</name>
</gene>